<accession>A0AAV6UXR4</accession>
<evidence type="ECO:0000313" key="1">
    <source>
        <dbReference type="EMBL" id="KAG8188131.1"/>
    </source>
</evidence>
<gene>
    <name evidence="1" type="ORF">JTE90_029059</name>
</gene>
<dbReference type="EMBL" id="JAFNEN010000248">
    <property type="protein sequence ID" value="KAG8188131.1"/>
    <property type="molecule type" value="Genomic_DNA"/>
</dbReference>
<sequence length="89" mass="10188">MYQPKISSPMKVRKSRVHRTRSVCNPINKVHDAQLTSPVTFHRLLHTSISHVTLEGPFPAASFNQYLTRLKVSISKCISIEIQSIHKHK</sequence>
<protein>
    <submittedName>
        <fullName evidence="1">Uncharacterized protein</fullName>
    </submittedName>
</protein>
<comment type="caution">
    <text evidence="1">The sequence shown here is derived from an EMBL/GenBank/DDBJ whole genome shotgun (WGS) entry which is preliminary data.</text>
</comment>
<proteinExistence type="predicted"/>
<keyword evidence="2" id="KW-1185">Reference proteome</keyword>
<dbReference type="Proteomes" id="UP000827092">
    <property type="component" value="Unassembled WGS sequence"/>
</dbReference>
<evidence type="ECO:0000313" key="2">
    <source>
        <dbReference type="Proteomes" id="UP000827092"/>
    </source>
</evidence>
<organism evidence="1 2">
    <name type="scientific">Oedothorax gibbosus</name>
    <dbReference type="NCBI Taxonomy" id="931172"/>
    <lineage>
        <taxon>Eukaryota</taxon>
        <taxon>Metazoa</taxon>
        <taxon>Ecdysozoa</taxon>
        <taxon>Arthropoda</taxon>
        <taxon>Chelicerata</taxon>
        <taxon>Arachnida</taxon>
        <taxon>Araneae</taxon>
        <taxon>Araneomorphae</taxon>
        <taxon>Entelegynae</taxon>
        <taxon>Araneoidea</taxon>
        <taxon>Linyphiidae</taxon>
        <taxon>Erigoninae</taxon>
        <taxon>Oedothorax</taxon>
    </lineage>
</organism>
<dbReference type="AlphaFoldDB" id="A0AAV6UXR4"/>
<name>A0AAV6UXR4_9ARAC</name>
<reference evidence="1 2" key="1">
    <citation type="journal article" date="2022" name="Nat. Ecol. Evol.">
        <title>A masculinizing supergene underlies an exaggerated male reproductive morph in a spider.</title>
        <authorList>
            <person name="Hendrickx F."/>
            <person name="De Corte Z."/>
            <person name="Sonet G."/>
            <person name="Van Belleghem S.M."/>
            <person name="Kostlbacher S."/>
            <person name="Vangestel C."/>
        </authorList>
    </citation>
    <scope>NUCLEOTIDE SEQUENCE [LARGE SCALE GENOMIC DNA]</scope>
    <source>
        <strain evidence="1">W744_W776</strain>
    </source>
</reference>